<dbReference type="EMBL" id="RQXV01000015">
    <property type="protein sequence ID" value="RRC96916.1"/>
    <property type="molecule type" value="Genomic_DNA"/>
</dbReference>
<dbReference type="CDD" id="cd07389">
    <property type="entry name" value="MPP_PhoD"/>
    <property type="match status" value="1"/>
</dbReference>
<gene>
    <name evidence="1" type="ORF">EHS89_19430</name>
</gene>
<dbReference type="PANTHER" id="PTHR37031:SF2">
    <property type="entry name" value="PHOD-LIKE PHOSPHATASE METALLOPHOSPHATASE DOMAIN-CONTAINING PROTEIN"/>
    <property type="match status" value="1"/>
</dbReference>
<dbReference type="Gene3D" id="3.60.21.70">
    <property type="entry name" value="PhoD-like phosphatase"/>
    <property type="match status" value="1"/>
</dbReference>
<protein>
    <submittedName>
        <fullName evidence="1">Alkaline phosphatase family protein</fullName>
    </submittedName>
</protein>
<dbReference type="InterPro" id="IPR038607">
    <property type="entry name" value="PhoD-like_sf"/>
</dbReference>
<evidence type="ECO:0000313" key="1">
    <source>
        <dbReference type="EMBL" id="RRC96916.1"/>
    </source>
</evidence>
<name>A0A3P1SIP3_9GAMM</name>
<organism evidence="1 2">
    <name type="scientific">Amphritea balenae</name>
    <dbReference type="NCBI Taxonomy" id="452629"/>
    <lineage>
        <taxon>Bacteria</taxon>
        <taxon>Pseudomonadati</taxon>
        <taxon>Pseudomonadota</taxon>
        <taxon>Gammaproteobacteria</taxon>
        <taxon>Oceanospirillales</taxon>
        <taxon>Oceanospirillaceae</taxon>
        <taxon>Amphritea</taxon>
    </lineage>
</organism>
<proteinExistence type="predicted"/>
<dbReference type="AlphaFoldDB" id="A0A3P1SIP3"/>
<accession>A0A3P1SIP3</accession>
<dbReference type="InterPro" id="IPR029052">
    <property type="entry name" value="Metallo-depent_PP-like"/>
</dbReference>
<dbReference type="RefSeq" id="WP_124927840.1">
    <property type="nucleotide sequence ID" value="NZ_BMOH01000010.1"/>
</dbReference>
<dbReference type="OrthoDB" id="9795624at2"/>
<sequence length="625" mass="71793">MTDLPLLLAGPIVRRFTDQKLYLWLVTSQCIDFNSEIYIDGNKQSIKLDSHSVKVGEKAFTYLLQIDFVIPLTPGDILTYDLTLNTDNNSLSLSEEFPELLYPGESEFTLCYQPHLNSVLHGSCRKPHHPGTDALTTADRRLSNTTPAQRPALLIMSGDQIYADDVAGPMLQAIHQTIALLGLPDEQLPTGNIKNSSELYLHQNSYYAREQLLPDDKPAADALKKLFRGVRKPIFTSDSAHNHLITFAEVFAMYLLVWSPALWRYVELDPDSRIPVAKRELYLKEQQEIEQFANNLDQIQRLLAHIPSYMMFDDHDVTDDWNLTRGWEETAYSNPFARQMLGNALIGYWLCQGWGNNPQAFAEEWPQNVSETLSTMQADQHQNLISQILDFDQWHYTVPTSPKLIALDTRTRRWRSESDPNKPSGLMDWEALSELQNELIDEQSVLLISPAPIFGVKLIESIQRIFTYFGKPLIVDAENWMAHPGSANVILNIFQHPKTPENFIILSGDVHYSFAYDIQLRSRTSSPDIWQITCSGIKNEFPAKLIRWFDRLNSLLYGSKSPLNWFTKRRRMRIRARRVSTHPDHRISLGNGIGYLELSLSGRPEKIEVWMDRKEVKFITKQRST</sequence>
<keyword evidence="2" id="KW-1185">Reference proteome</keyword>
<reference evidence="1 2" key="1">
    <citation type="submission" date="2018-11" db="EMBL/GenBank/DDBJ databases">
        <title>The draft genome sequence of Amphritea balenae JAMM 1525T.</title>
        <authorList>
            <person name="Fang Z."/>
            <person name="Zhang Y."/>
            <person name="Han X."/>
        </authorList>
    </citation>
    <scope>NUCLEOTIDE SEQUENCE [LARGE SCALE GENOMIC DNA]</scope>
    <source>
        <strain evidence="1 2">JAMM 1525</strain>
    </source>
</reference>
<dbReference type="InterPro" id="IPR018946">
    <property type="entry name" value="PhoD-like_MPP"/>
</dbReference>
<dbReference type="SUPFAM" id="SSF56300">
    <property type="entry name" value="Metallo-dependent phosphatases"/>
    <property type="match status" value="1"/>
</dbReference>
<dbReference type="PANTHER" id="PTHR37031">
    <property type="entry name" value="METALLOPHOSPHATASE BINDING DOMAIN PROTEIN"/>
    <property type="match status" value="1"/>
</dbReference>
<dbReference type="Proteomes" id="UP000267535">
    <property type="component" value="Unassembled WGS sequence"/>
</dbReference>
<comment type="caution">
    <text evidence="1">The sequence shown here is derived from an EMBL/GenBank/DDBJ whole genome shotgun (WGS) entry which is preliminary data.</text>
</comment>
<evidence type="ECO:0000313" key="2">
    <source>
        <dbReference type="Proteomes" id="UP000267535"/>
    </source>
</evidence>